<protein>
    <recommendedName>
        <fullName evidence="5">PNPLA domain-containing protein</fullName>
    </recommendedName>
</protein>
<evidence type="ECO:0000256" key="4">
    <source>
        <dbReference type="PROSITE-ProRule" id="PRU01161"/>
    </source>
</evidence>
<organism evidence="6 7">
    <name type="scientific">Falsibacillus albus</name>
    <dbReference type="NCBI Taxonomy" id="2478915"/>
    <lineage>
        <taxon>Bacteria</taxon>
        <taxon>Bacillati</taxon>
        <taxon>Bacillota</taxon>
        <taxon>Bacilli</taxon>
        <taxon>Bacillales</taxon>
        <taxon>Bacillaceae</taxon>
        <taxon>Falsibacillus</taxon>
    </lineage>
</organism>
<evidence type="ECO:0000313" key="7">
    <source>
        <dbReference type="Proteomes" id="UP000276770"/>
    </source>
</evidence>
<evidence type="ECO:0000313" key="6">
    <source>
        <dbReference type="EMBL" id="RLQ97499.1"/>
    </source>
</evidence>
<dbReference type="GO" id="GO:0016042">
    <property type="term" value="P:lipid catabolic process"/>
    <property type="evidence" value="ECO:0007669"/>
    <property type="project" value="UniProtKB-UniRule"/>
</dbReference>
<feature type="short sequence motif" description="GXSXG" evidence="4">
    <location>
        <begin position="36"/>
        <end position="40"/>
    </location>
</feature>
<dbReference type="InterPro" id="IPR002641">
    <property type="entry name" value="PNPLA_dom"/>
</dbReference>
<keyword evidence="1 4" id="KW-0378">Hydrolase</keyword>
<dbReference type="RefSeq" id="WP_121679449.1">
    <property type="nucleotide sequence ID" value="NZ_RCVZ01000002.1"/>
</dbReference>
<dbReference type="OrthoDB" id="9770965at2"/>
<feature type="short sequence motif" description="GXGXXG" evidence="4">
    <location>
        <begin position="9"/>
        <end position="14"/>
    </location>
</feature>
<keyword evidence="3 4" id="KW-0443">Lipid metabolism</keyword>
<evidence type="ECO:0000256" key="3">
    <source>
        <dbReference type="ARBA" id="ARBA00023098"/>
    </source>
</evidence>
<feature type="active site" description="Nucleophile" evidence="4">
    <location>
        <position position="38"/>
    </location>
</feature>
<comment type="caution">
    <text evidence="6">The sequence shown here is derived from an EMBL/GenBank/DDBJ whole genome shotgun (WGS) entry which is preliminary data.</text>
</comment>
<reference evidence="6 7" key="1">
    <citation type="submission" date="2018-10" db="EMBL/GenBank/DDBJ databases">
        <title>Falsibacillus sp. genome draft.</title>
        <authorList>
            <person name="Shi S."/>
        </authorList>
    </citation>
    <scope>NUCLEOTIDE SEQUENCE [LARGE SCALE GENOMIC DNA]</scope>
    <source>
        <strain evidence="6 7">GY 10110</strain>
    </source>
</reference>
<dbReference type="Gene3D" id="3.40.1090.10">
    <property type="entry name" value="Cytosolic phospholipase A2 catalytic domain"/>
    <property type="match status" value="2"/>
</dbReference>
<evidence type="ECO:0000256" key="1">
    <source>
        <dbReference type="ARBA" id="ARBA00022801"/>
    </source>
</evidence>
<dbReference type="AlphaFoldDB" id="A0A3L7K5D8"/>
<dbReference type="InterPro" id="IPR050301">
    <property type="entry name" value="NTE"/>
</dbReference>
<dbReference type="InterPro" id="IPR016035">
    <property type="entry name" value="Acyl_Trfase/lysoPLipase"/>
</dbReference>
<keyword evidence="7" id="KW-1185">Reference proteome</keyword>
<sequence>MKIGIAFSGGGIRGAAHLGIAQALYENNIKPSIYTGTSSGAIAATLLALGYSPGKALDKFKKVKSVIDIAYWHIIKGIFTSDKIKGIAKGNRLHKILDDVFDGKSFCNCEDTLAIVATAIVNGEQSVFSNSSVMYPDKINDDHFQWHPLAEKDLSDIVRASCSLPGVYLPYTYEDYEYVDGGITNNLPSDIAYSLGAERVIAIDLGYSGKTRKVGGIQEILSQSIYIMVESIIDDHDYSHGVYLNPEIFDIGSLEISKVNECFERGYEYAIKNMGRIMKALI</sequence>
<evidence type="ECO:0000256" key="2">
    <source>
        <dbReference type="ARBA" id="ARBA00022963"/>
    </source>
</evidence>
<dbReference type="Proteomes" id="UP000276770">
    <property type="component" value="Unassembled WGS sequence"/>
</dbReference>
<feature type="active site" description="Proton acceptor" evidence="4">
    <location>
        <position position="180"/>
    </location>
</feature>
<accession>A0A3L7K5D8</accession>
<name>A0A3L7K5D8_9BACI</name>
<dbReference type="PANTHER" id="PTHR14226:SF29">
    <property type="entry name" value="NEUROPATHY TARGET ESTERASE SWS"/>
    <property type="match status" value="1"/>
</dbReference>
<keyword evidence="2 4" id="KW-0442">Lipid degradation</keyword>
<evidence type="ECO:0000259" key="5">
    <source>
        <dbReference type="PROSITE" id="PS51635"/>
    </source>
</evidence>
<dbReference type="SUPFAM" id="SSF52151">
    <property type="entry name" value="FabD/lysophospholipase-like"/>
    <property type="match status" value="1"/>
</dbReference>
<dbReference type="PROSITE" id="PS51635">
    <property type="entry name" value="PNPLA"/>
    <property type="match status" value="1"/>
</dbReference>
<proteinExistence type="predicted"/>
<gene>
    <name evidence="6" type="ORF">D9X91_04940</name>
</gene>
<dbReference type="Pfam" id="PF01734">
    <property type="entry name" value="Patatin"/>
    <property type="match status" value="1"/>
</dbReference>
<dbReference type="GO" id="GO:0016787">
    <property type="term" value="F:hydrolase activity"/>
    <property type="evidence" value="ECO:0007669"/>
    <property type="project" value="UniProtKB-UniRule"/>
</dbReference>
<feature type="short sequence motif" description="DGA/G" evidence="4">
    <location>
        <begin position="180"/>
        <end position="182"/>
    </location>
</feature>
<dbReference type="EMBL" id="RCVZ01000002">
    <property type="protein sequence ID" value="RLQ97499.1"/>
    <property type="molecule type" value="Genomic_DNA"/>
</dbReference>
<feature type="domain" description="PNPLA" evidence="5">
    <location>
        <begin position="5"/>
        <end position="193"/>
    </location>
</feature>
<dbReference type="PANTHER" id="PTHR14226">
    <property type="entry name" value="NEUROPATHY TARGET ESTERASE/SWISS CHEESE D.MELANOGASTER"/>
    <property type="match status" value="1"/>
</dbReference>